<dbReference type="STRING" id="645991.Sgly_2645"/>
<reference evidence="6 7" key="1">
    <citation type="journal article" date="2011" name="Stand. Genomic Sci.">
        <title>Complete genome sequence of Syntrophobotulus glycolicus type strain (FlGlyR).</title>
        <authorList>
            <person name="Han C."/>
            <person name="Mwirichia R."/>
            <person name="Chertkov O."/>
            <person name="Held B."/>
            <person name="Lapidus A."/>
            <person name="Nolan M."/>
            <person name="Lucas S."/>
            <person name="Hammon N."/>
            <person name="Deshpande S."/>
            <person name="Cheng J.F."/>
            <person name="Tapia R."/>
            <person name="Goodwin L."/>
            <person name="Pitluck S."/>
            <person name="Huntemann M."/>
            <person name="Liolios K."/>
            <person name="Ivanova N."/>
            <person name="Pagani I."/>
            <person name="Mavromatis K."/>
            <person name="Ovchinikova G."/>
            <person name="Pati A."/>
            <person name="Chen A."/>
            <person name="Palaniappan K."/>
            <person name="Land M."/>
            <person name="Hauser L."/>
            <person name="Brambilla E.M."/>
            <person name="Rohde M."/>
            <person name="Spring S."/>
            <person name="Sikorski J."/>
            <person name="Goker M."/>
            <person name="Woyke T."/>
            <person name="Bristow J."/>
            <person name="Eisen J.A."/>
            <person name="Markowitz V."/>
            <person name="Hugenholtz P."/>
            <person name="Kyrpides N.C."/>
            <person name="Klenk H.P."/>
            <person name="Detter J.C."/>
        </authorList>
    </citation>
    <scope>NUCLEOTIDE SEQUENCE [LARGE SCALE GENOMIC DNA]</scope>
    <source>
        <strain evidence="7">DSM 8271 / FlGlyR</strain>
    </source>
</reference>
<keyword evidence="4" id="KW-0411">Iron-sulfur</keyword>
<evidence type="ECO:0000313" key="6">
    <source>
        <dbReference type="EMBL" id="ADY56923.1"/>
    </source>
</evidence>
<evidence type="ECO:0000256" key="4">
    <source>
        <dbReference type="ARBA" id="ARBA00023014"/>
    </source>
</evidence>
<dbReference type="InterPro" id="IPR058240">
    <property type="entry name" value="rSAM_sf"/>
</dbReference>
<keyword evidence="3" id="KW-0408">Iron</keyword>
<sequence length="306" mass="35578">MFEVIQFDVSGICNARCSWCVSGRRNRNKQSSGKFINVEEFKRTIYHLLENGFIEQGRTWLALYMWGDPFLHPRIKEIIKFLNQENVLTGISTNASKPVFFEEEGVLSNIRHIWFSMPGFSQSSYDKSHGFNFEKILLNIKAMAANYYKMGCSPGKVIIIFHMYQYNLLELGLANEFARQNKLGFWPYAAGINDYELMKKYMKSEMDYELLKKASTELFLYNLTEEFLAKKPEGFVCPQFSQITLNEDCRALQCCGRYDVDLGSIFDLKPQDINNLREQTGACTECRKLNIDFHRVLQINEILPLS</sequence>
<dbReference type="Proteomes" id="UP000007488">
    <property type="component" value="Chromosome"/>
</dbReference>
<dbReference type="GO" id="GO:0016491">
    <property type="term" value="F:oxidoreductase activity"/>
    <property type="evidence" value="ECO:0007669"/>
    <property type="project" value="InterPro"/>
</dbReference>
<name>F0SX63_SYNGF</name>
<protein>
    <submittedName>
        <fullName evidence="6">Radical SAM domain protein</fullName>
    </submittedName>
</protein>
<dbReference type="PANTHER" id="PTHR43273">
    <property type="entry name" value="ANAEROBIC SULFATASE-MATURATING ENZYME HOMOLOG ASLB-RELATED"/>
    <property type="match status" value="1"/>
</dbReference>
<dbReference type="GO" id="GO:0051536">
    <property type="term" value="F:iron-sulfur cluster binding"/>
    <property type="evidence" value="ECO:0007669"/>
    <property type="project" value="UniProtKB-KW"/>
</dbReference>
<evidence type="ECO:0000313" key="7">
    <source>
        <dbReference type="Proteomes" id="UP000007488"/>
    </source>
</evidence>
<keyword evidence="1" id="KW-0949">S-adenosyl-L-methionine</keyword>
<dbReference type="InterPro" id="IPR023867">
    <property type="entry name" value="Sulphatase_maturase_rSAM"/>
</dbReference>
<keyword evidence="7" id="KW-1185">Reference proteome</keyword>
<dbReference type="KEGG" id="sgy:Sgly_2645"/>
<dbReference type="SFLD" id="SFLDS00029">
    <property type="entry name" value="Radical_SAM"/>
    <property type="match status" value="1"/>
</dbReference>
<dbReference type="AlphaFoldDB" id="F0SX63"/>
<dbReference type="InterPro" id="IPR013785">
    <property type="entry name" value="Aldolase_TIM"/>
</dbReference>
<organism evidence="6 7">
    <name type="scientific">Syntrophobotulus glycolicus (strain DSM 8271 / FlGlyR)</name>
    <dbReference type="NCBI Taxonomy" id="645991"/>
    <lineage>
        <taxon>Bacteria</taxon>
        <taxon>Bacillati</taxon>
        <taxon>Bacillota</taxon>
        <taxon>Clostridia</taxon>
        <taxon>Eubacteriales</taxon>
        <taxon>Desulfitobacteriaceae</taxon>
        <taxon>Syntrophobotulus</taxon>
    </lineage>
</organism>
<dbReference type="GO" id="GO:0046872">
    <property type="term" value="F:metal ion binding"/>
    <property type="evidence" value="ECO:0007669"/>
    <property type="project" value="UniProtKB-KW"/>
</dbReference>
<gene>
    <name evidence="6" type="ordered locus">Sgly_2645</name>
</gene>
<evidence type="ECO:0000256" key="1">
    <source>
        <dbReference type="ARBA" id="ARBA00022691"/>
    </source>
</evidence>
<accession>F0SX63</accession>
<dbReference type="CDD" id="cd01335">
    <property type="entry name" value="Radical_SAM"/>
    <property type="match status" value="1"/>
</dbReference>
<dbReference type="Gene3D" id="3.20.20.70">
    <property type="entry name" value="Aldolase class I"/>
    <property type="match status" value="1"/>
</dbReference>
<dbReference type="SUPFAM" id="SSF102114">
    <property type="entry name" value="Radical SAM enzymes"/>
    <property type="match status" value="1"/>
</dbReference>
<evidence type="ECO:0000256" key="5">
    <source>
        <dbReference type="ARBA" id="ARBA00023601"/>
    </source>
</evidence>
<proteinExistence type="inferred from homology"/>
<dbReference type="PANTHER" id="PTHR43273:SF3">
    <property type="entry name" value="ANAEROBIC SULFATASE-MATURATING ENZYME HOMOLOG ASLB-RELATED"/>
    <property type="match status" value="1"/>
</dbReference>
<dbReference type="HOGENOM" id="CLU_810692_0_0_9"/>
<dbReference type="EMBL" id="CP002547">
    <property type="protein sequence ID" value="ADY56923.1"/>
    <property type="molecule type" value="Genomic_DNA"/>
</dbReference>
<evidence type="ECO:0000256" key="2">
    <source>
        <dbReference type="ARBA" id="ARBA00022723"/>
    </source>
</evidence>
<dbReference type="InterPro" id="IPR007197">
    <property type="entry name" value="rSAM"/>
</dbReference>
<comment type="similarity">
    <text evidence="5">Belongs to the radical SAM superfamily. Anaerobic sulfatase-maturating enzyme family.</text>
</comment>
<dbReference type="eggNOG" id="COG0535">
    <property type="taxonomic scope" value="Bacteria"/>
</dbReference>
<evidence type="ECO:0000256" key="3">
    <source>
        <dbReference type="ARBA" id="ARBA00023004"/>
    </source>
</evidence>
<reference evidence="7" key="2">
    <citation type="submission" date="2011-02" db="EMBL/GenBank/DDBJ databases">
        <title>The complete genome of Syntrophobotulus glycolicus DSM 8271.</title>
        <authorList>
            <person name="Lucas S."/>
            <person name="Copeland A."/>
            <person name="Lapidus A."/>
            <person name="Bruce D."/>
            <person name="Goodwin L."/>
            <person name="Pitluck S."/>
            <person name="Kyrpides N."/>
            <person name="Mavromatis K."/>
            <person name="Pagani I."/>
            <person name="Ivanova N."/>
            <person name="Mikhailova N."/>
            <person name="Chertkov O."/>
            <person name="Held B."/>
            <person name="Detter J.C."/>
            <person name="Tapia R."/>
            <person name="Han C."/>
            <person name="Land M."/>
            <person name="Hauser L."/>
            <person name="Markowitz V."/>
            <person name="Cheng J.-F."/>
            <person name="Hugenholtz P."/>
            <person name="Woyke T."/>
            <person name="Wu D."/>
            <person name="Spring S."/>
            <person name="Schroeder M."/>
            <person name="Brambilla E."/>
            <person name="Klenk H.-P."/>
            <person name="Eisen J.A."/>
        </authorList>
    </citation>
    <scope>NUCLEOTIDE SEQUENCE [LARGE SCALE GENOMIC DNA]</scope>
    <source>
        <strain evidence="7">DSM 8271 / FlGlyR</strain>
    </source>
</reference>
<keyword evidence="2" id="KW-0479">Metal-binding</keyword>